<sequence>MQRFFSILNKQTLINKSFVSKFIVQTNKYTNTVINKINYLNFSKHIYFMSTSPQKEDILQQENGSEQIQQDVLLGKRSLPKDAITENQVKENLVKDDGDVAIGDQENAEAENDDNDDENGSEKSDGEDIFEKDDVELEWVCLRGVERYDQERQVLKMLHRNFADEKFQFTKISKPKKKNMAFIQFANTEERNRFIQSLKNKKFSKKQKRMKVRPAFKGDRNLNGGVAVSQLEQQNSAQHQQQQRQQQPPKQASKEDIEKELQIPLEERVCPLWKTPYEEQLEIKKKDFIEIIKNFQKRAKDSIRSDESTPIWVTREPKITDFLECDEQYRFHYRNKTEFTIGLNHLGEIKVGYNRTNFDKGIAFIDDANKNCVSSKESVILAQQLENYIKETGLPVYDRFVHQGFWRYFVVRQSFKTKEILINIVAKGSYCSDATQFEQIKQGLIKIFQKESLPENFEYNITSIGFQSYEAPSDSIPQDGQIDIIYGSRSYKENILGKTFDISANAFLQVHTPQCERLYKLIGSLTGELNEKTIFLDICSGIGTIGICLANSAKEVIGIEMVETACNDAKINIEQNGITNYKVICSKVEDVINEIVGPLAGQYKIIGVVDPPRPGLHANVVKAMRTCKGLDHLVYVACNPVAVTDNLLALCLPESKRRRAPAFHLTKYYGCDLFPQTKHFEGIFYLERYPNYDEYK</sequence>
<dbReference type="Gene3D" id="2.40.50.1070">
    <property type="match status" value="1"/>
</dbReference>
<dbReference type="eggNOG" id="KOG2187">
    <property type="taxonomic scope" value="Eukaryota"/>
</dbReference>
<feature type="region of interest" description="Disordered" evidence="5">
    <location>
        <begin position="203"/>
        <end position="222"/>
    </location>
</feature>
<dbReference type="Pfam" id="PF05958">
    <property type="entry name" value="tRNA_U5-meth_tr"/>
    <property type="match status" value="1"/>
</dbReference>
<comment type="caution">
    <text evidence="4">Lacks conserved residue(s) required for the propagation of feature annotation.</text>
</comment>
<keyword evidence="2 4" id="KW-0808">Transferase</keyword>
<feature type="binding site" evidence="4">
    <location>
        <position position="509"/>
    </location>
    <ligand>
        <name>S-adenosyl-L-methionine</name>
        <dbReference type="ChEBI" id="CHEBI:59789"/>
    </ligand>
</feature>
<evidence type="ECO:0000313" key="7">
    <source>
        <dbReference type="Proteomes" id="UP000009168"/>
    </source>
</evidence>
<evidence type="ECO:0000313" key="6">
    <source>
        <dbReference type="EMBL" id="EAR97507.2"/>
    </source>
</evidence>
<feature type="compositionally biased region" description="Acidic residues" evidence="5">
    <location>
        <begin position="106"/>
        <end position="119"/>
    </location>
</feature>
<feature type="binding site" evidence="4">
    <location>
        <position position="560"/>
    </location>
    <ligand>
        <name>S-adenosyl-L-methionine</name>
        <dbReference type="ChEBI" id="CHEBI:59789"/>
    </ligand>
</feature>
<protein>
    <submittedName>
        <fullName evidence="6">tRNA (Uracil-5)-methyltransferase</fullName>
    </submittedName>
</protein>
<keyword evidence="1 4" id="KW-0489">Methyltransferase</keyword>
<feature type="compositionally biased region" description="Low complexity" evidence="5">
    <location>
        <begin position="232"/>
        <end position="251"/>
    </location>
</feature>
<dbReference type="InterPro" id="IPR029063">
    <property type="entry name" value="SAM-dependent_MTases_sf"/>
</dbReference>
<dbReference type="InParanoid" id="I7M1S8"/>
<dbReference type="SUPFAM" id="SSF53335">
    <property type="entry name" value="S-adenosyl-L-methionine-dependent methyltransferases"/>
    <property type="match status" value="1"/>
</dbReference>
<dbReference type="PROSITE" id="PS51687">
    <property type="entry name" value="SAM_MT_RNA_M5U"/>
    <property type="match status" value="1"/>
</dbReference>
<dbReference type="PANTHER" id="PTHR45904">
    <property type="entry name" value="TRNA (URACIL-5-)-METHYLTRANSFERASE"/>
    <property type="match status" value="1"/>
</dbReference>
<dbReference type="EMBL" id="GG662663">
    <property type="protein sequence ID" value="EAR97507.2"/>
    <property type="molecule type" value="Genomic_DNA"/>
</dbReference>
<evidence type="ECO:0000256" key="1">
    <source>
        <dbReference type="ARBA" id="ARBA00022603"/>
    </source>
</evidence>
<evidence type="ECO:0000256" key="5">
    <source>
        <dbReference type="SAM" id="MobiDB-lite"/>
    </source>
</evidence>
<comment type="similarity">
    <text evidence="4">Belongs to the class I-like SAM-binding methyltransferase superfamily. RNA M5U methyltransferase family.</text>
</comment>
<accession>I7M1S8</accession>
<dbReference type="GO" id="GO:0008173">
    <property type="term" value="F:RNA methyltransferase activity"/>
    <property type="evidence" value="ECO:0007669"/>
    <property type="project" value="InterPro"/>
</dbReference>
<organism evidence="6 7">
    <name type="scientific">Tetrahymena thermophila (strain SB210)</name>
    <dbReference type="NCBI Taxonomy" id="312017"/>
    <lineage>
        <taxon>Eukaryota</taxon>
        <taxon>Sar</taxon>
        <taxon>Alveolata</taxon>
        <taxon>Ciliophora</taxon>
        <taxon>Intramacronucleata</taxon>
        <taxon>Oligohymenophorea</taxon>
        <taxon>Hymenostomatida</taxon>
        <taxon>Tetrahymenina</taxon>
        <taxon>Tetrahymenidae</taxon>
        <taxon>Tetrahymena</taxon>
    </lineage>
</organism>
<reference evidence="7" key="1">
    <citation type="journal article" date="2006" name="PLoS Biol.">
        <title>Macronuclear genome sequence of the ciliate Tetrahymena thermophila, a model eukaryote.</title>
        <authorList>
            <person name="Eisen J.A."/>
            <person name="Coyne R.S."/>
            <person name="Wu M."/>
            <person name="Wu D."/>
            <person name="Thiagarajan M."/>
            <person name="Wortman J.R."/>
            <person name="Badger J.H."/>
            <person name="Ren Q."/>
            <person name="Amedeo P."/>
            <person name="Jones K.M."/>
            <person name="Tallon L.J."/>
            <person name="Delcher A.L."/>
            <person name="Salzberg S.L."/>
            <person name="Silva J.C."/>
            <person name="Haas B.J."/>
            <person name="Majoros W.H."/>
            <person name="Farzad M."/>
            <person name="Carlton J.M."/>
            <person name="Smith R.K. Jr."/>
            <person name="Garg J."/>
            <person name="Pearlman R.E."/>
            <person name="Karrer K.M."/>
            <person name="Sun L."/>
            <person name="Manning G."/>
            <person name="Elde N.C."/>
            <person name="Turkewitz A.P."/>
            <person name="Asai D.J."/>
            <person name="Wilkes D.E."/>
            <person name="Wang Y."/>
            <person name="Cai H."/>
            <person name="Collins K."/>
            <person name="Stewart B.A."/>
            <person name="Lee S.R."/>
            <person name="Wilamowska K."/>
            <person name="Weinberg Z."/>
            <person name="Ruzzo W.L."/>
            <person name="Wloga D."/>
            <person name="Gaertig J."/>
            <person name="Frankel J."/>
            <person name="Tsao C.-C."/>
            <person name="Gorovsky M.A."/>
            <person name="Keeling P.J."/>
            <person name="Waller R.F."/>
            <person name="Patron N.J."/>
            <person name="Cherry J.M."/>
            <person name="Stover N.A."/>
            <person name="Krieger C.J."/>
            <person name="del Toro C."/>
            <person name="Ryder H.F."/>
            <person name="Williamson S.C."/>
            <person name="Barbeau R.A."/>
            <person name="Hamilton E.P."/>
            <person name="Orias E."/>
        </authorList>
    </citation>
    <scope>NUCLEOTIDE SEQUENCE [LARGE SCALE GENOMIC DNA]</scope>
    <source>
        <strain evidence="7">SB210</strain>
    </source>
</reference>
<evidence type="ECO:0000256" key="4">
    <source>
        <dbReference type="PROSITE-ProRule" id="PRU01024"/>
    </source>
</evidence>
<dbReference type="STRING" id="312017.I7M1S8"/>
<dbReference type="GO" id="GO:0032259">
    <property type="term" value="P:methylation"/>
    <property type="evidence" value="ECO:0007669"/>
    <property type="project" value="UniProtKB-KW"/>
</dbReference>
<feature type="compositionally biased region" description="Basic residues" evidence="5">
    <location>
        <begin position="203"/>
        <end position="214"/>
    </location>
</feature>
<dbReference type="PANTHER" id="PTHR45904:SF2">
    <property type="entry name" value="TRNA (URACIL-5-)-METHYLTRANSFERASE HOMOLOG A"/>
    <property type="match status" value="1"/>
</dbReference>
<dbReference type="Proteomes" id="UP000009168">
    <property type="component" value="Unassembled WGS sequence"/>
</dbReference>
<dbReference type="AlphaFoldDB" id="I7M1S8"/>
<dbReference type="InterPro" id="IPR010280">
    <property type="entry name" value="U5_MeTrfase_fam"/>
</dbReference>
<dbReference type="GO" id="GO:0006396">
    <property type="term" value="P:RNA processing"/>
    <property type="evidence" value="ECO:0007669"/>
    <property type="project" value="InterPro"/>
</dbReference>
<evidence type="ECO:0000256" key="3">
    <source>
        <dbReference type="ARBA" id="ARBA00022691"/>
    </source>
</evidence>
<dbReference type="CDD" id="cd02440">
    <property type="entry name" value="AdoMet_MTases"/>
    <property type="match status" value="1"/>
</dbReference>
<gene>
    <name evidence="6" type="ORF">TTHERM_00437560</name>
</gene>
<dbReference type="SUPFAM" id="SSF54928">
    <property type="entry name" value="RNA-binding domain, RBD"/>
    <property type="match status" value="1"/>
</dbReference>
<name>I7M1S8_TETTS</name>
<evidence type="ECO:0000256" key="2">
    <source>
        <dbReference type="ARBA" id="ARBA00022679"/>
    </source>
</evidence>
<feature type="region of interest" description="Disordered" evidence="5">
    <location>
        <begin position="105"/>
        <end position="128"/>
    </location>
</feature>
<feature type="region of interest" description="Disordered" evidence="5">
    <location>
        <begin position="232"/>
        <end position="256"/>
    </location>
</feature>
<dbReference type="InterPro" id="IPR035979">
    <property type="entry name" value="RBD_domain_sf"/>
</dbReference>
<keyword evidence="3 4" id="KW-0949">S-adenosyl-L-methionine</keyword>
<dbReference type="GeneID" id="7843325"/>
<proteinExistence type="inferred from homology"/>
<dbReference type="OrthoDB" id="10250660at2759"/>
<feature type="active site" description="Nucleophile" evidence="4">
    <location>
        <position position="638"/>
    </location>
</feature>
<keyword evidence="7" id="KW-1185">Reference proteome</keyword>
<dbReference type="GO" id="GO:0003723">
    <property type="term" value="F:RNA binding"/>
    <property type="evidence" value="ECO:0007669"/>
    <property type="project" value="TreeGrafter"/>
</dbReference>
<dbReference type="Gene3D" id="3.40.50.150">
    <property type="entry name" value="Vaccinia Virus protein VP39"/>
    <property type="match status" value="1"/>
</dbReference>
<dbReference type="KEGG" id="tet:TTHERM_00437560"/>
<dbReference type="InterPro" id="IPR045850">
    <property type="entry name" value="TRM2_met"/>
</dbReference>
<dbReference type="RefSeq" id="XP_001017752.2">
    <property type="nucleotide sequence ID" value="XM_001017752.2"/>
</dbReference>
<feature type="binding site" evidence="4">
    <location>
        <position position="610"/>
    </location>
    <ligand>
        <name>S-adenosyl-L-methionine</name>
        <dbReference type="ChEBI" id="CHEBI:59789"/>
    </ligand>
</feature>